<accession>A0A916U0M9</accession>
<gene>
    <name evidence="3" type="ORF">GCM10011410_05300</name>
</gene>
<comment type="caution">
    <text evidence="3">The sequence shown here is derived from an EMBL/GenBank/DDBJ whole genome shotgun (WGS) entry which is preliminary data.</text>
</comment>
<protein>
    <recommendedName>
        <fullName evidence="2">Methyltransferase domain-containing protein</fullName>
    </recommendedName>
</protein>
<keyword evidence="4" id="KW-1185">Reference proteome</keyword>
<reference evidence="3" key="2">
    <citation type="submission" date="2020-09" db="EMBL/GenBank/DDBJ databases">
        <authorList>
            <person name="Sun Q."/>
            <person name="Zhou Y."/>
        </authorList>
    </citation>
    <scope>NUCLEOTIDE SEQUENCE</scope>
    <source>
        <strain evidence="3">CGMCC 1.15478</strain>
    </source>
</reference>
<dbReference type="GO" id="GO:0016740">
    <property type="term" value="F:transferase activity"/>
    <property type="evidence" value="ECO:0007669"/>
    <property type="project" value="UniProtKB-KW"/>
</dbReference>
<dbReference type="PANTHER" id="PTHR43861">
    <property type="entry name" value="TRANS-ACONITATE 2-METHYLTRANSFERASE-RELATED"/>
    <property type="match status" value="1"/>
</dbReference>
<keyword evidence="1" id="KW-0808">Transferase</keyword>
<proteinExistence type="predicted"/>
<sequence length="203" mass="21754">MGEFDKGYWEEHWAPTVGKDSAELPVNPYIPTETKHLTVGTALDAGCGTGAEALWLAANGWVVTGADISANALTTGAARASAANLTDQIEWVEADLGRWETDRRWDLVVTSYAHPDTGQLAFYRRLSSWVAPGGTILIIGHLHGADHGHGHPDGATATLSGIKSLFEGPGWTIDVGYQTVRTVHVRGHSTQLHDVVVRAHSNS</sequence>
<evidence type="ECO:0000313" key="3">
    <source>
        <dbReference type="EMBL" id="GGC55830.1"/>
    </source>
</evidence>
<organism evidence="3 4">
    <name type="scientific">Hoyosella rhizosphaerae</name>
    <dbReference type="NCBI Taxonomy" id="1755582"/>
    <lineage>
        <taxon>Bacteria</taxon>
        <taxon>Bacillati</taxon>
        <taxon>Actinomycetota</taxon>
        <taxon>Actinomycetes</taxon>
        <taxon>Mycobacteriales</taxon>
        <taxon>Hoyosellaceae</taxon>
        <taxon>Hoyosella</taxon>
    </lineage>
</organism>
<dbReference type="CDD" id="cd02440">
    <property type="entry name" value="AdoMet_MTases"/>
    <property type="match status" value="1"/>
</dbReference>
<dbReference type="SUPFAM" id="SSF53335">
    <property type="entry name" value="S-adenosyl-L-methionine-dependent methyltransferases"/>
    <property type="match status" value="1"/>
</dbReference>
<dbReference type="AlphaFoldDB" id="A0A916U0M9"/>
<feature type="domain" description="Methyltransferase" evidence="2">
    <location>
        <begin position="43"/>
        <end position="134"/>
    </location>
</feature>
<dbReference type="Pfam" id="PF13649">
    <property type="entry name" value="Methyltransf_25"/>
    <property type="match status" value="1"/>
</dbReference>
<dbReference type="RefSeq" id="WP_188670385.1">
    <property type="nucleotide sequence ID" value="NZ_BMJH01000001.1"/>
</dbReference>
<reference evidence="3" key="1">
    <citation type="journal article" date="2014" name="Int. J. Syst. Evol. Microbiol.">
        <title>Complete genome sequence of Corynebacterium casei LMG S-19264T (=DSM 44701T), isolated from a smear-ripened cheese.</title>
        <authorList>
            <consortium name="US DOE Joint Genome Institute (JGI-PGF)"/>
            <person name="Walter F."/>
            <person name="Albersmeier A."/>
            <person name="Kalinowski J."/>
            <person name="Ruckert C."/>
        </authorList>
    </citation>
    <scope>NUCLEOTIDE SEQUENCE</scope>
    <source>
        <strain evidence="3">CGMCC 1.15478</strain>
    </source>
</reference>
<evidence type="ECO:0000259" key="2">
    <source>
        <dbReference type="Pfam" id="PF13649"/>
    </source>
</evidence>
<dbReference type="InterPro" id="IPR041698">
    <property type="entry name" value="Methyltransf_25"/>
</dbReference>
<dbReference type="Gene3D" id="3.40.50.150">
    <property type="entry name" value="Vaccinia Virus protein VP39"/>
    <property type="match status" value="1"/>
</dbReference>
<dbReference type="Proteomes" id="UP000641514">
    <property type="component" value="Unassembled WGS sequence"/>
</dbReference>
<name>A0A916U0M9_9ACTN</name>
<evidence type="ECO:0000313" key="4">
    <source>
        <dbReference type="Proteomes" id="UP000641514"/>
    </source>
</evidence>
<dbReference type="InterPro" id="IPR029063">
    <property type="entry name" value="SAM-dependent_MTases_sf"/>
</dbReference>
<dbReference type="EMBL" id="BMJH01000001">
    <property type="protein sequence ID" value="GGC55830.1"/>
    <property type="molecule type" value="Genomic_DNA"/>
</dbReference>
<evidence type="ECO:0000256" key="1">
    <source>
        <dbReference type="ARBA" id="ARBA00022679"/>
    </source>
</evidence>